<dbReference type="AlphaFoldDB" id="A0A2T0X6B7"/>
<dbReference type="Proteomes" id="UP000238801">
    <property type="component" value="Unassembled WGS sequence"/>
</dbReference>
<dbReference type="Pfam" id="PF22688">
    <property type="entry name" value="Hda_lid"/>
    <property type="match status" value="1"/>
</dbReference>
<dbReference type="RefSeq" id="WP_106158995.1">
    <property type="nucleotide sequence ID" value="NZ_PVTT01000001.1"/>
</dbReference>
<dbReference type="EMBL" id="PVTT01000001">
    <property type="protein sequence ID" value="PRY94500.1"/>
    <property type="molecule type" value="Genomic_DNA"/>
</dbReference>
<organism evidence="2 3">
    <name type="scientific">Hasllibacter halocynthiae</name>
    <dbReference type="NCBI Taxonomy" id="595589"/>
    <lineage>
        <taxon>Bacteria</taxon>
        <taxon>Pseudomonadati</taxon>
        <taxon>Pseudomonadota</taxon>
        <taxon>Alphaproteobacteria</taxon>
        <taxon>Rhodobacterales</taxon>
        <taxon>Roseobacteraceae</taxon>
        <taxon>Hasllibacter</taxon>
    </lineage>
</organism>
<evidence type="ECO:0000259" key="1">
    <source>
        <dbReference type="Pfam" id="PF22688"/>
    </source>
</evidence>
<dbReference type="InterPro" id="IPR055199">
    <property type="entry name" value="Hda_lid"/>
</dbReference>
<sequence>MTEQLPLPLPAREALGREDYLVTEATAPVLAALDGWRGWPGAKALLIGAPGAGKSHLARVWAASSGALVVPAAEVTEEAAPRLAAGPLAVEDLDRAPRAGTALFHLHNLMAQAGAPLLMTARGAPGIWAGALPDLASRAAQALAIPLPPPDDALLAALAAKQFADRGVAPDPRVLAWLTTHTERSAEAIRAAVARLDAAALAAKRPITVPLARETLR</sequence>
<dbReference type="PANTHER" id="PTHR30050">
    <property type="entry name" value="CHROMOSOMAL REPLICATION INITIATOR PROTEIN DNAA"/>
    <property type="match status" value="1"/>
</dbReference>
<name>A0A2T0X6B7_9RHOB</name>
<proteinExistence type="predicted"/>
<reference evidence="2 3" key="1">
    <citation type="submission" date="2018-03" db="EMBL/GenBank/DDBJ databases">
        <title>Genomic Encyclopedia of Archaeal and Bacterial Type Strains, Phase II (KMG-II): from individual species to whole genera.</title>
        <authorList>
            <person name="Goeker M."/>
        </authorList>
    </citation>
    <scope>NUCLEOTIDE SEQUENCE [LARGE SCALE GENOMIC DNA]</scope>
    <source>
        <strain evidence="2 3">DSM 29318</strain>
    </source>
</reference>
<dbReference type="OrthoDB" id="7390113at2"/>
<protein>
    <recommendedName>
        <fullName evidence="1">Hda lid domain-containing protein</fullName>
    </recommendedName>
</protein>
<comment type="caution">
    <text evidence="2">The sequence shown here is derived from an EMBL/GenBank/DDBJ whole genome shotgun (WGS) entry which is preliminary data.</text>
</comment>
<dbReference type="SUPFAM" id="SSF52540">
    <property type="entry name" value="P-loop containing nucleoside triphosphate hydrolases"/>
    <property type="match status" value="1"/>
</dbReference>
<evidence type="ECO:0000313" key="2">
    <source>
        <dbReference type="EMBL" id="PRY94500.1"/>
    </source>
</evidence>
<gene>
    <name evidence="2" type="ORF">BCF33_0091</name>
</gene>
<feature type="domain" description="Hda lid" evidence="1">
    <location>
        <begin position="155"/>
        <end position="216"/>
    </location>
</feature>
<dbReference type="GO" id="GO:0003688">
    <property type="term" value="F:DNA replication origin binding"/>
    <property type="evidence" value="ECO:0007669"/>
    <property type="project" value="TreeGrafter"/>
</dbReference>
<dbReference type="InterPro" id="IPR027417">
    <property type="entry name" value="P-loop_NTPase"/>
</dbReference>
<dbReference type="GO" id="GO:0005886">
    <property type="term" value="C:plasma membrane"/>
    <property type="evidence" value="ECO:0007669"/>
    <property type="project" value="TreeGrafter"/>
</dbReference>
<evidence type="ECO:0000313" key="3">
    <source>
        <dbReference type="Proteomes" id="UP000238801"/>
    </source>
</evidence>
<dbReference type="Gene3D" id="3.40.50.300">
    <property type="entry name" value="P-loop containing nucleotide triphosphate hydrolases"/>
    <property type="match status" value="1"/>
</dbReference>
<dbReference type="GO" id="GO:0006270">
    <property type="term" value="P:DNA replication initiation"/>
    <property type="evidence" value="ECO:0007669"/>
    <property type="project" value="TreeGrafter"/>
</dbReference>
<dbReference type="Gene3D" id="1.10.8.60">
    <property type="match status" value="1"/>
</dbReference>
<keyword evidence="3" id="KW-1185">Reference proteome</keyword>
<dbReference type="PANTHER" id="PTHR30050:SF5">
    <property type="entry name" value="DNAA REGULATORY INACTIVATOR HDA"/>
    <property type="match status" value="1"/>
</dbReference>
<accession>A0A2T0X6B7</accession>